<reference evidence="1 2" key="1">
    <citation type="journal article" date="2015" name="Nature">
        <title>rRNA introns, odd ribosomes, and small enigmatic genomes across a large radiation of phyla.</title>
        <authorList>
            <person name="Brown C.T."/>
            <person name="Hug L.A."/>
            <person name="Thomas B.C."/>
            <person name="Sharon I."/>
            <person name="Castelle C.J."/>
            <person name="Singh A."/>
            <person name="Wilkins M.J."/>
            <person name="Williams K.H."/>
            <person name="Banfield J.F."/>
        </authorList>
    </citation>
    <scope>NUCLEOTIDE SEQUENCE [LARGE SCALE GENOMIC DNA]</scope>
</reference>
<evidence type="ECO:0000313" key="2">
    <source>
        <dbReference type="Proteomes" id="UP000034543"/>
    </source>
</evidence>
<evidence type="ECO:0000313" key="1">
    <source>
        <dbReference type="EMBL" id="KKS85753.1"/>
    </source>
</evidence>
<dbReference type="EMBL" id="LCFB01000005">
    <property type="protein sequence ID" value="KKS85753.1"/>
    <property type="molecule type" value="Genomic_DNA"/>
</dbReference>
<accession>A0A0G1FFX2</accession>
<organism evidence="1 2">
    <name type="scientific">Candidatus Gottesmanbacteria bacterium GW2011_GWA1_43_11</name>
    <dbReference type="NCBI Taxonomy" id="1618436"/>
    <lineage>
        <taxon>Bacteria</taxon>
        <taxon>Candidatus Gottesmaniibacteriota</taxon>
    </lineage>
</organism>
<gene>
    <name evidence="1" type="ORF">UV59_C0005G0004</name>
</gene>
<proteinExistence type="predicted"/>
<comment type="caution">
    <text evidence="1">The sequence shown here is derived from an EMBL/GenBank/DDBJ whole genome shotgun (WGS) entry which is preliminary data.</text>
</comment>
<protein>
    <submittedName>
        <fullName evidence="1">Uncharacterized protein</fullName>
    </submittedName>
</protein>
<dbReference type="Proteomes" id="UP000034543">
    <property type="component" value="Unassembled WGS sequence"/>
</dbReference>
<name>A0A0G1FFX2_9BACT</name>
<sequence>MSNVDIVQKLTFITLLVDTGLFQDKKLSSELKRDIIDKLFYFYDWGNFGMEDLLLDTVYSVCETKADWEYMIEKLSKIKGGYRQDLI</sequence>
<dbReference type="AlphaFoldDB" id="A0A0G1FFX2"/>